<gene>
    <name evidence="2" type="ORF">KP014_20975</name>
    <name evidence="3" type="ORF">SAMN04487895_101690</name>
</gene>
<evidence type="ECO:0000313" key="3">
    <source>
        <dbReference type="EMBL" id="SEN49058.1"/>
    </source>
</evidence>
<proteinExistence type="predicted"/>
<evidence type="ECO:0000313" key="5">
    <source>
        <dbReference type="Proteomes" id="UP000683429"/>
    </source>
</evidence>
<protein>
    <submittedName>
        <fullName evidence="3">Uncharacterized protein</fullName>
    </submittedName>
</protein>
<keyword evidence="5" id="KW-1185">Reference proteome</keyword>
<dbReference type="AlphaFoldDB" id="A0A1H8H0P6"/>
<sequence>MGAVLSLVEQNFVEDKSIRDQYIEKIGVLSKVKMLSLLPDEEHMTVKMAAEFYEVDYKTIATILNRHKNEFESDGVNTITSKDEAFFKLKKALPNSQFVVKLLPKRAILRIGMLLRDSEVSVKVRNYLLNIEEQSSQESKEVVTGAWADSDLVLLNKILNIQENTGINKMAAIKNAAKELNRNPNNVYQKVHYITKRHGSLNQFIVENGLMLQQENNECFHGNFKNYESNKDELISINDKLSNISKQLNIVSELNGKVNRLEVEVNNNRITIIEQEGLIKRKNKLLEKYKKDNQVLINDLNSLRRILLTDESTGTKNKELEEGIRFITDKHGCVSIK</sequence>
<dbReference type="OrthoDB" id="696873at2"/>
<dbReference type="RefSeq" id="WP_051499311.1">
    <property type="nucleotide sequence ID" value="NZ_CP076607.1"/>
</dbReference>
<keyword evidence="1" id="KW-0175">Coiled coil</keyword>
<evidence type="ECO:0000313" key="4">
    <source>
        <dbReference type="Proteomes" id="UP000198809"/>
    </source>
</evidence>
<dbReference type="EMBL" id="CP076607">
    <property type="protein sequence ID" value="QWU14383.1"/>
    <property type="molecule type" value="Genomic_DNA"/>
</dbReference>
<reference evidence="3 4" key="1">
    <citation type="submission" date="2016-10" db="EMBL/GenBank/DDBJ databases">
        <authorList>
            <person name="de Groot N.N."/>
        </authorList>
    </citation>
    <scope>NUCLEOTIDE SEQUENCE [LARGE SCALE GENOMIC DNA]</scope>
    <source>
        <strain evidence="3 4">CGMCC 1.10238</strain>
    </source>
</reference>
<reference evidence="2 5" key="2">
    <citation type="submission" date="2021-06" db="EMBL/GenBank/DDBJ databases">
        <title>Whole genome sequence of Paenibacillus sophorae DSM23020 for comparative genomics.</title>
        <authorList>
            <person name="Kim M.-J."/>
            <person name="Lee G."/>
            <person name="Shin J.-H."/>
        </authorList>
    </citation>
    <scope>NUCLEOTIDE SEQUENCE [LARGE SCALE GENOMIC DNA]</scope>
    <source>
        <strain evidence="2 5">DSM 23020</strain>
    </source>
</reference>
<evidence type="ECO:0000256" key="1">
    <source>
        <dbReference type="SAM" id="Coils"/>
    </source>
</evidence>
<dbReference type="Proteomes" id="UP000683429">
    <property type="component" value="Chromosome"/>
</dbReference>
<organism evidence="3 4">
    <name type="scientific">Paenibacillus sophorae</name>
    <dbReference type="NCBI Taxonomy" id="1333845"/>
    <lineage>
        <taxon>Bacteria</taxon>
        <taxon>Bacillati</taxon>
        <taxon>Bacillota</taxon>
        <taxon>Bacilli</taxon>
        <taxon>Bacillales</taxon>
        <taxon>Paenibacillaceae</taxon>
        <taxon>Paenibacillus</taxon>
    </lineage>
</organism>
<dbReference type="STRING" id="1333845.SAMN04487895_101690"/>
<dbReference type="Proteomes" id="UP000198809">
    <property type="component" value="Unassembled WGS sequence"/>
</dbReference>
<feature type="coiled-coil region" evidence="1">
    <location>
        <begin position="279"/>
        <end position="306"/>
    </location>
</feature>
<accession>A0A1H8H0P6</accession>
<name>A0A1H8H0P6_9BACL</name>
<dbReference type="EMBL" id="FODH01000001">
    <property type="protein sequence ID" value="SEN49058.1"/>
    <property type="molecule type" value="Genomic_DNA"/>
</dbReference>
<evidence type="ECO:0000313" key="2">
    <source>
        <dbReference type="EMBL" id="QWU14383.1"/>
    </source>
</evidence>